<evidence type="ECO:0000313" key="1">
    <source>
        <dbReference type="EMBL" id="KXN67381.1"/>
    </source>
</evidence>
<reference evidence="1 2" key="1">
    <citation type="journal article" date="2015" name="Genome Biol. Evol.">
        <title>Phylogenomic analyses indicate that early fungi evolved digesting cell walls of algal ancestors of land plants.</title>
        <authorList>
            <person name="Chang Y."/>
            <person name="Wang S."/>
            <person name="Sekimoto S."/>
            <person name="Aerts A.L."/>
            <person name="Choi C."/>
            <person name="Clum A."/>
            <person name="LaButti K.M."/>
            <person name="Lindquist E.A."/>
            <person name="Yee Ngan C."/>
            <person name="Ohm R.A."/>
            <person name="Salamov A.A."/>
            <person name="Grigoriev I.V."/>
            <person name="Spatafora J.W."/>
            <person name="Berbee M.L."/>
        </authorList>
    </citation>
    <scope>NUCLEOTIDE SEQUENCE [LARGE SCALE GENOMIC DNA]</scope>
    <source>
        <strain evidence="1 2">NRRL 28638</strain>
    </source>
</reference>
<dbReference type="EMBL" id="KQ964640">
    <property type="protein sequence ID" value="KXN67381.1"/>
    <property type="molecule type" value="Genomic_DNA"/>
</dbReference>
<dbReference type="AlphaFoldDB" id="A0A137NXF2"/>
<sequence>MSYCGKSIATSILNYPITSITSAKLLTTIYITSMQVTKLGLINPKLTKSSMNMQAVKAMITHIKEQR</sequence>
<keyword evidence="2" id="KW-1185">Reference proteome</keyword>
<accession>A0A137NXF2</accession>
<evidence type="ECO:0000313" key="2">
    <source>
        <dbReference type="Proteomes" id="UP000070444"/>
    </source>
</evidence>
<dbReference type="Proteomes" id="UP000070444">
    <property type="component" value="Unassembled WGS sequence"/>
</dbReference>
<proteinExistence type="predicted"/>
<protein>
    <submittedName>
        <fullName evidence="1">Uncharacterized protein</fullName>
    </submittedName>
</protein>
<name>A0A137NXF2_CONC2</name>
<organism evidence="1 2">
    <name type="scientific">Conidiobolus coronatus (strain ATCC 28846 / CBS 209.66 / NRRL 28638)</name>
    <name type="common">Delacroixia coronata</name>
    <dbReference type="NCBI Taxonomy" id="796925"/>
    <lineage>
        <taxon>Eukaryota</taxon>
        <taxon>Fungi</taxon>
        <taxon>Fungi incertae sedis</taxon>
        <taxon>Zoopagomycota</taxon>
        <taxon>Entomophthoromycotina</taxon>
        <taxon>Entomophthoromycetes</taxon>
        <taxon>Entomophthorales</taxon>
        <taxon>Ancylistaceae</taxon>
        <taxon>Conidiobolus</taxon>
    </lineage>
</organism>
<gene>
    <name evidence="1" type="ORF">CONCODRAFT_10558</name>
</gene>